<reference evidence="5" key="1">
    <citation type="journal article" date="2017" name="Genome Announc.">
        <title>Genome sequences of Cyberlindnera fabianii 65, Pichia kudriavzevii 129, and Saccharomyces cerevisiae 131 isolated from fermented masau fruits in Zimbabwe.</title>
        <authorList>
            <person name="van Rijswijck I.M.H."/>
            <person name="Derks M.F.L."/>
            <person name="Abee T."/>
            <person name="de Ridder D."/>
            <person name="Smid E.J."/>
        </authorList>
    </citation>
    <scope>NUCLEOTIDE SEQUENCE [LARGE SCALE GENOMIC DNA]</scope>
    <source>
        <strain evidence="5">65</strain>
    </source>
</reference>
<feature type="domain" description="AMP-dependent synthetase/ligase" evidence="3">
    <location>
        <begin position="132"/>
        <end position="505"/>
    </location>
</feature>
<dbReference type="AlphaFoldDB" id="A0A1V2LCR1"/>
<dbReference type="PROSITE" id="PS00455">
    <property type="entry name" value="AMP_BINDING"/>
    <property type="match status" value="1"/>
</dbReference>
<dbReference type="GO" id="GO:0016020">
    <property type="term" value="C:membrane"/>
    <property type="evidence" value="ECO:0007669"/>
    <property type="project" value="TreeGrafter"/>
</dbReference>
<dbReference type="STRING" id="36022.A0A1V2LCR1"/>
<dbReference type="Gene3D" id="3.40.50.12780">
    <property type="entry name" value="N-terminal domain of ligase-like"/>
    <property type="match status" value="1"/>
</dbReference>
<dbReference type="InterPro" id="IPR000873">
    <property type="entry name" value="AMP-dep_synth/lig_dom"/>
</dbReference>
<dbReference type="Pfam" id="PF00501">
    <property type="entry name" value="AMP-binding"/>
    <property type="match status" value="1"/>
</dbReference>
<dbReference type="OMA" id="VPRVWQK"/>
<dbReference type="SUPFAM" id="SSF56801">
    <property type="entry name" value="Acetyl-CoA synthetase-like"/>
    <property type="match status" value="1"/>
</dbReference>
<evidence type="ECO:0000256" key="1">
    <source>
        <dbReference type="ARBA" id="ARBA00022741"/>
    </source>
</evidence>
<dbReference type="VEuPathDB" id="FungiDB:BON22_1538"/>
<organism evidence="4 5">
    <name type="scientific">Cyberlindnera fabianii</name>
    <name type="common">Yeast</name>
    <name type="synonym">Hansenula fabianii</name>
    <dbReference type="NCBI Taxonomy" id="36022"/>
    <lineage>
        <taxon>Eukaryota</taxon>
        <taxon>Fungi</taxon>
        <taxon>Dikarya</taxon>
        <taxon>Ascomycota</taxon>
        <taxon>Saccharomycotina</taxon>
        <taxon>Saccharomycetes</taxon>
        <taxon>Phaffomycetales</taxon>
        <taxon>Phaffomycetaceae</taxon>
        <taxon>Cyberlindnera</taxon>
    </lineage>
</organism>
<dbReference type="PANTHER" id="PTHR43272">
    <property type="entry name" value="LONG-CHAIN-FATTY-ACID--COA LIGASE"/>
    <property type="match status" value="1"/>
</dbReference>
<evidence type="ECO:0000313" key="4">
    <source>
        <dbReference type="EMBL" id="ONH68851.1"/>
    </source>
</evidence>
<evidence type="ECO:0000259" key="3">
    <source>
        <dbReference type="Pfam" id="PF00501"/>
    </source>
</evidence>
<sequence length="696" mass="77170">MVSDNLTALNSLSKRFPKDKLYQSVPVPGSKEPGFSPVYRNAAHPDGTIPYVAPGLSTLHELFENAVELFGDSDCLGERKRRADGSLDNFYTYESYSRIDQRRLSIASGIIKLTMGHPSFKKTESSIGADGKPKFVVAVSGVNCVEMILTDLATRSFSIPNTGLYESLSETAAHHILSLSESPVVVINKDLLPKFLRIKKMGLPYFFLAITFEEHTQADAAMIKEAKDLGIDVLTFSSVEKHGEKNPLAKDFNLPKPDTLYTLAFTSGTTGMPKGVYLTHANACANVTGFIIHCPRPAVGLSPEHEADFSYNKDAKGRQLRSLCFLPLLHNLEKSVTNFELSYGIALALPSKPGTQTLFEDLQLINPSLFTGVPRVFGVIESKMKQYISTLPSGSDIPTEVRKHFGFTNLSYFMCASAPISKESIIFFKQTLKCGFMNSYGATEAFSVISFSNPYHVLSGSSGPGSVGTEIRLKDVPEMGYTSADKPHARGEVLMRGHCLFSHYYKNEEATRSTIDPDGWYHSGDVAAMDEDGNLFIIDRVKNFFKLAQGEYVTPEKVETVYLSKNPVLTQLFVHGDSYTNFLIGIAGVDLALLRRNLSALGLECKEWADEDLLALLKVPRVKTMILNELNKNLRDTGLQGFEKLHNLHFELQPLTIENESLTPSYKLKRASAKKVHSNKLEELYKEGSLIKRHKL</sequence>
<name>A0A1V2LCR1_CYBFA</name>
<protein>
    <submittedName>
        <fullName evidence="4">Long-chain-fatty-acid--CoA ligase 2</fullName>
    </submittedName>
</protein>
<dbReference type="GO" id="GO:0004467">
    <property type="term" value="F:long-chain fatty acid-CoA ligase activity"/>
    <property type="evidence" value="ECO:0007669"/>
    <property type="project" value="TreeGrafter"/>
</dbReference>
<dbReference type="GO" id="GO:0005524">
    <property type="term" value="F:ATP binding"/>
    <property type="evidence" value="ECO:0007669"/>
    <property type="project" value="UniProtKB-KW"/>
</dbReference>
<dbReference type="EMBL" id="MPUK01000002">
    <property type="protein sequence ID" value="ONH68851.1"/>
    <property type="molecule type" value="Genomic_DNA"/>
</dbReference>
<evidence type="ECO:0000256" key="2">
    <source>
        <dbReference type="ARBA" id="ARBA00022840"/>
    </source>
</evidence>
<gene>
    <name evidence="4" type="ORF">BON22_1538</name>
</gene>
<keyword evidence="5" id="KW-1185">Reference proteome</keyword>
<evidence type="ECO:0000313" key="5">
    <source>
        <dbReference type="Proteomes" id="UP000189513"/>
    </source>
</evidence>
<keyword evidence="4" id="KW-0436">Ligase</keyword>
<accession>A0A1V2LCR1</accession>
<keyword evidence="2" id="KW-0067">ATP-binding</keyword>
<keyword evidence="1" id="KW-0547">Nucleotide-binding</keyword>
<comment type="caution">
    <text evidence="4">The sequence shown here is derived from an EMBL/GenBank/DDBJ whole genome shotgun (WGS) entry which is preliminary data.</text>
</comment>
<dbReference type="Proteomes" id="UP000189513">
    <property type="component" value="Unassembled WGS sequence"/>
</dbReference>
<dbReference type="PANTHER" id="PTHR43272:SF33">
    <property type="entry name" value="AMP-BINDING DOMAIN-CONTAINING PROTEIN-RELATED"/>
    <property type="match status" value="1"/>
</dbReference>
<dbReference type="GO" id="GO:0005783">
    <property type="term" value="C:endoplasmic reticulum"/>
    <property type="evidence" value="ECO:0007669"/>
    <property type="project" value="TreeGrafter"/>
</dbReference>
<dbReference type="InterPro" id="IPR042099">
    <property type="entry name" value="ANL_N_sf"/>
</dbReference>
<proteinExistence type="predicted"/>
<dbReference type="InterPro" id="IPR020845">
    <property type="entry name" value="AMP-binding_CS"/>
</dbReference>